<dbReference type="AlphaFoldDB" id="Q60EP6"/>
<reference evidence="2" key="8">
    <citation type="submission" date="2012-08" db="EMBL/GenBank/DDBJ databases">
        <title>The Second Rice Annotation Project Meeting (RAP2).</title>
        <authorList>
            <consortium name="The Rice Annotation Project (RAP)"/>
        </authorList>
    </citation>
    <scope>NUCLEOTIDE SEQUENCE</scope>
</reference>
<evidence type="ECO:0000313" key="1">
    <source>
        <dbReference type="EMBL" id="AAV24768.1"/>
    </source>
</evidence>
<sequence>MPPRRRCPGGRLPWRRRPVLSSGVLTTETLIGFGAENFLCPLNNKACSLY</sequence>
<reference evidence="2" key="5">
    <citation type="journal article" date="2008" name="Nucleic Acids Res.">
        <title>The Rice Annotation Project Database (RAP-DB): 2008 update.</title>
        <authorList>
            <consortium name="The Rice Annotation Project (RAP)"/>
            <person name="Tanaka T."/>
            <person name="Antonio B.A."/>
            <person name="Kikuchi S."/>
            <person name="Matsumoto T."/>
            <person name="Nagamura Y."/>
            <person name="Numa H."/>
            <person name="Sakai H."/>
            <person name="Wu J."/>
            <person name="Itoh T."/>
            <person name="Sasaki T."/>
            <person name="Aono R."/>
            <person name="Fujii Y."/>
            <person name="Habara T."/>
            <person name="Harada E."/>
            <person name="Kanno M."/>
            <person name="Kawahara Y."/>
            <person name="Kawashima H."/>
            <person name="Kubooka H."/>
            <person name="Matsuya A."/>
            <person name="Nakaoka H."/>
            <person name="Saichi N."/>
            <person name="Sanbonmatsu R."/>
            <person name="Sato Y."/>
            <person name="Shinso Y."/>
            <person name="Suzuki M."/>
            <person name="Takeda J."/>
            <person name="Tanino M."/>
            <person name="Todokoro F."/>
            <person name="Yamaguchi K."/>
            <person name="Yamamoto N."/>
            <person name="Yamasaki C."/>
            <person name="Imanishi T."/>
            <person name="Okido T."/>
            <person name="Tada M."/>
            <person name="Ikeo K."/>
            <person name="Tateno Y."/>
            <person name="Gojobori T."/>
            <person name="Lin Y.C."/>
            <person name="Wei F.J."/>
            <person name="Hsing Y.I."/>
            <person name="Zhao Q."/>
            <person name="Han B."/>
            <person name="Kramer M.R."/>
            <person name="McCombie R.W."/>
            <person name="Lonsdale D."/>
            <person name="O'Donovan C.C."/>
            <person name="Whitfield E.J."/>
            <person name="Apweiler R."/>
            <person name="Koyanagi K.O."/>
            <person name="Khurana J.P."/>
            <person name="Raghuvanshi S."/>
            <person name="Singh N.K."/>
            <person name="Tyagi A.K."/>
            <person name="Haberer G."/>
            <person name="Fujisawa M."/>
            <person name="Hosokawa S."/>
            <person name="Ito Y."/>
            <person name="Ikawa H."/>
            <person name="Shibata M."/>
            <person name="Yamamoto M."/>
            <person name="Bruskiewich R.M."/>
            <person name="Hoen D.R."/>
            <person name="Bureau TE."/>
            <person name="Namiki N."/>
            <person name="Ohyanagi H."/>
            <person name="Sakai Y."/>
            <person name="Nobushima S."/>
            <person name="Sakata K."/>
            <person name="Barrero R.A."/>
            <person name="Sato Y."/>
            <person name="Souvorov A."/>
            <person name="Smith-White B."/>
            <person name="Tatusova T."/>
            <person name="An S."/>
            <person name="An G."/>
            <person name="OOta S."/>
            <person name="Fuks G."/>
            <person name="Messing J."/>
            <person name="Christie K.R."/>
            <person name="Lieberherr D."/>
            <person name="Kim H."/>
            <person name="Zuccolo A."/>
            <person name="Wing R.A."/>
            <person name="Nobuta K."/>
            <person name="Green P.J."/>
            <person name="Lu C."/>
            <person name="Meyers BC."/>
            <person name="Chaparro C."/>
            <person name="Piegu B."/>
            <person name="Panaud O."/>
            <person name="Echeverria M."/>
        </authorList>
    </citation>
    <scope>NUCLEOTIDE SEQUENCE</scope>
</reference>
<dbReference type="Proteomes" id="UP000000763">
    <property type="component" value="Chromosome 5"/>
</dbReference>
<name>Q60EP6_ORYSJ</name>
<reference evidence="2 3" key="2">
    <citation type="journal article" date="2005" name="Nature">
        <title>The map-based sequence of the rice genome.</title>
        <authorList>
            <consortium name="International rice genome sequencing project (IRGSP)"/>
            <person name="Matsumoto T."/>
            <person name="Wu J."/>
            <person name="Kanamori H."/>
            <person name="Katayose Y."/>
            <person name="Fujisawa M."/>
            <person name="Namiki N."/>
            <person name="Mizuno H."/>
            <person name="Yamamoto K."/>
            <person name="Antonio B.A."/>
            <person name="Baba T."/>
            <person name="Sakata K."/>
            <person name="Nagamura Y."/>
            <person name="Aoki H."/>
            <person name="Arikawa K."/>
            <person name="Arita K."/>
            <person name="Bito T."/>
            <person name="Chiden Y."/>
            <person name="Fujitsuka N."/>
            <person name="Fukunaka R."/>
            <person name="Hamada M."/>
            <person name="Harada C."/>
            <person name="Hayashi A."/>
            <person name="Hijishita S."/>
            <person name="Honda M."/>
            <person name="Hosokawa S."/>
            <person name="Ichikawa Y."/>
            <person name="Idonuma A."/>
            <person name="Iijima M."/>
            <person name="Ikeda M."/>
            <person name="Ikeno M."/>
            <person name="Ito K."/>
            <person name="Ito S."/>
            <person name="Ito T."/>
            <person name="Ito Y."/>
            <person name="Ito Y."/>
            <person name="Iwabuchi A."/>
            <person name="Kamiya K."/>
            <person name="Karasawa W."/>
            <person name="Kurita K."/>
            <person name="Katagiri S."/>
            <person name="Kikuta A."/>
            <person name="Kobayashi H."/>
            <person name="Kobayashi N."/>
            <person name="Machita K."/>
            <person name="Maehara T."/>
            <person name="Masukawa M."/>
            <person name="Mizubayashi T."/>
            <person name="Mukai Y."/>
            <person name="Nagasaki H."/>
            <person name="Nagata Y."/>
            <person name="Naito S."/>
            <person name="Nakashima M."/>
            <person name="Nakama Y."/>
            <person name="Nakamichi Y."/>
            <person name="Nakamura M."/>
            <person name="Meguro A."/>
            <person name="Negishi M."/>
            <person name="Ohta I."/>
            <person name="Ohta T."/>
            <person name="Okamoto M."/>
            <person name="Ono N."/>
            <person name="Saji S."/>
            <person name="Sakaguchi M."/>
            <person name="Sakai K."/>
            <person name="Shibata M."/>
            <person name="Shimokawa T."/>
            <person name="Song J."/>
            <person name="Takazaki Y."/>
            <person name="Terasawa K."/>
            <person name="Tsugane M."/>
            <person name="Tsuji K."/>
            <person name="Ueda S."/>
            <person name="Waki K."/>
            <person name="Yamagata H."/>
            <person name="Yamamoto M."/>
            <person name="Yamamoto S."/>
            <person name="Yamane H."/>
            <person name="Yoshiki S."/>
            <person name="Yoshihara R."/>
            <person name="Yukawa K."/>
            <person name="Zhong H."/>
            <person name="Yano M."/>
            <person name="Yuan Q."/>
            <person name="Ouyang S."/>
            <person name="Liu J."/>
            <person name="Jones K.M."/>
            <person name="Gansberger K."/>
            <person name="Moffat K."/>
            <person name="Hill J."/>
            <person name="Bera J."/>
            <person name="Fadrosh D."/>
            <person name="Jin S."/>
            <person name="Johri S."/>
            <person name="Kim M."/>
            <person name="Overton L."/>
            <person name="Reardon M."/>
            <person name="Tsitrin T."/>
            <person name="Vuong H."/>
            <person name="Weaver B."/>
            <person name="Ciecko A."/>
            <person name="Tallon L."/>
            <person name="Jackson J."/>
            <person name="Pai G."/>
            <person name="Aken S.V."/>
            <person name="Utterback T."/>
            <person name="Reidmuller S."/>
            <person name="Feldblyum T."/>
            <person name="Hsiao J."/>
            <person name="Zismann V."/>
            <person name="Iobst S."/>
            <person name="de Vazeille A.R."/>
            <person name="Buell C.R."/>
            <person name="Ying K."/>
            <person name="Li Y."/>
            <person name="Lu T."/>
            <person name="Huang Y."/>
            <person name="Zhao Q."/>
            <person name="Feng Q."/>
            <person name="Zhang L."/>
            <person name="Zhu J."/>
            <person name="Weng Q."/>
            <person name="Mu J."/>
            <person name="Lu Y."/>
            <person name="Fan D."/>
            <person name="Liu Y."/>
            <person name="Guan J."/>
            <person name="Zhang Y."/>
            <person name="Yu S."/>
            <person name="Liu X."/>
            <person name="Zhang Y."/>
            <person name="Hong G."/>
            <person name="Han B."/>
            <person name="Choisne N."/>
            <person name="Demange N."/>
            <person name="Orjeda G."/>
            <person name="Samain S."/>
            <person name="Cattolico L."/>
            <person name="Pelletier E."/>
            <person name="Couloux A."/>
            <person name="Segurens B."/>
            <person name="Wincker P."/>
            <person name="D'Hont A."/>
            <person name="Scarpelli C."/>
            <person name="Weissenbach J."/>
            <person name="Salanoubat M."/>
            <person name="Quetier F."/>
            <person name="Yu Y."/>
            <person name="Kim H.R."/>
            <person name="Rambo T."/>
            <person name="Currie J."/>
            <person name="Collura K."/>
            <person name="Luo M."/>
            <person name="Yang T."/>
            <person name="Ammiraju J.S.S."/>
            <person name="Engler F."/>
            <person name="Soderlund C."/>
            <person name="Wing R.A."/>
            <person name="Palmer L.E."/>
            <person name="de la Bastide M."/>
            <person name="Spiegel L."/>
            <person name="Nascimento L."/>
            <person name="Zutavern T."/>
            <person name="O'Shaughnessy A."/>
            <person name="Dike S."/>
            <person name="Dedhia N."/>
            <person name="Preston R."/>
            <person name="Balija V."/>
            <person name="McCombie W.R."/>
            <person name="Chow T."/>
            <person name="Chen H."/>
            <person name="Chung M."/>
            <person name="Chen C."/>
            <person name="Shaw J."/>
            <person name="Wu H."/>
            <person name="Hsiao K."/>
            <person name="Chao Y."/>
            <person name="Chu M."/>
            <person name="Cheng C."/>
            <person name="Hour A."/>
            <person name="Lee P."/>
            <person name="Lin S."/>
            <person name="Lin Y."/>
            <person name="Liou J."/>
            <person name="Liu S."/>
            <person name="Hsing Y."/>
            <person name="Raghuvanshi S."/>
            <person name="Mohanty A."/>
            <person name="Bharti A.K."/>
            <person name="Gaur A."/>
            <person name="Gupta V."/>
            <person name="Kumar D."/>
            <person name="Ravi V."/>
            <person name="Vij S."/>
            <person name="Kapur A."/>
            <person name="Khurana P."/>
            <person name="Khurana P."/>
            <person name="Khurana J.P."/>
            <person name="Tyagi A.K."/>
            <person name="Gaikwad K."/>
            <person name="Singh A."/>
            <person name="Dalal V."/>
            <person name="Srivastava S."/>
            <person name="Dixit A."/>
            <person name="Pal A.K."/>
            <person name="Ghazi I.A."/>
            <person name="Yadav M."/>
            <person name="Pandit A."/>
            <person name="Bhargava A."/>
            <person name="Sureshbabu K."/>
            <person name="Batra K."/>
            <person name="Sharma T.R."/>
            <person name="Mohapatra T."/>
            <person name="Singh N.K."/>
            <person name="Messing J."/>
            <person name="Nelson A.B."/>
            <person name="Fuks G."/>
            <person name="Kavchok S."/>
            <person name="Keizer G."/>
            <person name="Linton E."/>
            <person name="Llaca V."/>
            <person name="Song R."/>
            <person name="Tanyolac B."/>
            <person name="Young S."/>
            <person name="Ho-Il K."/>
            <person name="Hahn J.H."/>
            <person name="Sangsakoo G."/>
            <person name="Vanavichit A."/>
            <person name="de Mattos Luiz.A.T."/>
            <person name="Zimmer P.D."/>
            <person name="Malone G."/>
            <person name="Dellagostin O."/>
            <person name="de Oliveira A.C."/>
            <person name="Bevan M."/>
            <person name="Bancroft I."/>
            <person name="Minx P."/>
            <person name="Cordum H."/>
            <person name="Wilson R."/>
            <person name="Cheng Z."/>
            <person name="Jin W."/>
            <person name="Jiang J."/>
            <person name="Leong S.A."/>
            <person name="Iwama H."/>
            <person name="Gojobori T."/>
            <person name="Itoh T."/>
            <person name="Niimura Y."/>
            <person name="Fujii Y."/>
            <person name="Habara T."/>
            <person name="Sakai H."/>
            <person name="Sato Y."/>
            <person name="Wilson G."/>
            <person name="Kumar K."/>
            <person name="McCouch S."/>
            <person name="Juretic N."/>
            <person name="Hoen D."/>
            <person name="Wright S."/>
            <person name="Bruskiewich R."/>
            <person name="Bureau T."/>
            <person name="Miyao A."/>
            <person name="Hirochika H."/>
            <person name="Nishikawa T."/>
            <person name="Kadowaki K."/>
            <person name="Sugiura M."/>
            <person name="Burr B."/>
            <person name="Sasaki T."/>
        </authorList>
    </citation>
    <scope>NUCLEOTIDE SEQUENCE [LARGE SCALE GENOMIC DNA]</scope>
    <source>
        <strain evidence="3">cv. Nipponbare</strain>
    </source>
</reference>
<dbReference type="EMBL" id="AP008211">
    <property type="protein sequence ID" value="BAH93157.1"/>
    <property type="molecule type" value="Genomic_DNA"/>
</dbReference>
<accession>Q60EP6</accession>
<dbReference type="KEGG" id="dosa:Os05g0422900"/>
<reference evidence="2" key="4">
    <citation type="journal article" date="2007" name="Genome Res.">
        <title>Curated Genome Annotation of Oryza sativa ssp. japonica and Comparative Genome Analysis with Arabidopsis thaliana.</title>
        <authorList>
            <consortium name="The Rice Annotation Project (RAP)"/>
            <person name="Itoh T."/>
            <person name="Tanaka T."/>
            <person name="Barrero R.A."/>
            <person name="Yamasaki C."/>
            <person name="Fujii Y."/>
            <person name="Hilton P.B."/>
            <person name="Antonio B.A."/>
            <person name="Aono H."/>
            <person name="Apweiler R."/>
            <person name="Bruskiewich R."/>
            <person name="Bureau T."/>
            <person name="Burr F."/>
            <person name="Costa de Oliveira A."/>
            <person name="Fuks G."/>
            <person name="Habara T."/>
            <person name="Haberer G."/>
            <person name="Han B."/>
            <person name="Harada E."/>
            <person name="Hiraki A.T."/>
            <person name="Hirochika H."/>
            <person name="Hoen D."/>
            <person name="Hokari H."/>
            <person name="Hosokawa S."/>
            <person name="Hsing Y."/>
            <person name="Ikawa H."/>
            <person name="Ikeo K."/>
            <person name="Imanishi T."/>
            <person name="Ito Y."/>
            <person name="Jaiswal P."/>
            <person name="Kanno M."/>
            <person name="Kawahara Y."/>
            <person name="Kawamura T."/>
            <person name="Kawashima H."/>
            <person name="Khurana J.P."/>
            <person name="Kikuchi S."/>
            <person name="Komatsu S."/>
            <person name="Koyanagi K.O."/>
            <person name="Kubooka H."/>
            <person name="Lieberherr D."/>
            <person name="Lin Y.C."/>
            <person name="Lonsdale D."/>
            <person name="Matsumoto T."/>
            <person name="Matsuya A."/>
            <person name="McCombie W.R."/>
            <person name="Messing J."/>
            <person name="Miyao A."/>
            <person name="Mulder N."/>
            <person name="Nagamura Y."/>
            <person name="Nam J."/>
            <person name="Namiki N."/>
            <person name="Numa H."/>
            <person name="Nurimoto S."/>
            <person name="O'donovan C."/>
            <person name="Ohyanagi H."/>
            <person name="Okido T."/>
            <person name="Oota S."/>
            <person name="Osato N."/>
            <person name="Palmer L.E."/>
            <person name="Quetier F."/>
            <person name="Raghuvanshi S."/>
            <person name="Saichi N."/>
            <person name="Sakai H."/>
            <person name="Sakai Y."/>
            <person name="Sakata K."/>
            <person name="Sakurai T."/>
            <person name="Sato F."/>
            <person name="Sato Y."/>
            <person name="Schoof H."/>
            <person name="Seki M."/>
            <person name="Shibata M."/>
            <person name="Shimizu Y."/>
            <person name="Shinozaki K."/>
            <person name="Shinso Y."/>
            <person name="Singh N.K."/>
            <person name="Smith-White B."/>
            <person name="Takeda J."/>
            <person name="Tanino M."/>
            <person name="Tatusova T."/>
            <person name="Thongjuea S."/>
            <person name="Todokoro F."/>
            <person name="Tsugane M."/>
            <person name="Tyagi A.K."/>
            <person name="Vanavichit A."/>
            <person name="Wang A."/>
            <person name="Wing R.A."/>
            <person name="Yamaguchi K."/>
            <person name="Yamamoto M."/>
            <person name="Yamamoto N."/>
            <person name="Yu Y."/>
            <person name="Zhang H."/>
            <person name="Zhao Q."/>
            <person name="Higo K."/>
            <person name="Burr B."/>
            <person name="Gojobori T."/>
            <person name="Sasaki T."/>
        </authorList>
    </citation>
    <scope>NUCLEOTIDE SEQUENCE</scope>
</reference>
<evidence type="ECO:0000313" key="2">
    <source>
        <dbReference type="EMBL" id="BAH93157.1"/>
    </source>
</evidence>
<reference evidence="1" key="1">
    <citation type="submission" date="2004-10" db="EMBL/GenBank/DDBJ databases">
        <title>Oryza sativa BAC OJ1212_B02 genomic sequence.</title>
        <authorList>
            <person name="Chow T.-Y."/>
            <person name="Hsing Y.-I.C."/>
            <person name="Chen C.-S."/>
            <person name="Chen H.-H."/>
            <person name="Liu S.-M."/>
            <person name="Chao Y.-T."/>
            <person name="Chang S.-J."/>
            <person name="Chen H.-C."/>
            <person name="Chen S.-K."/>
            <person name="Chen T.-R."/>
            <person name="Chen Y.-L."/>
            <person name="Cheng C.-H."/>
            <person name="Chung C.-I."/>
            <person name="Han S.-Y."/>
            <person name="Hsiao S.-H."/>
            <person name="Hsiung J.-N."/>
            <person name="Hsu C.-H."/>
            <person name="Huang J.-J."/>
            <person name="Kau P.-I."/>
            <person name="Lee M.-C."/>
            <person name="Leu H.-L."/>
            <person name="Li Y.-F."/>
            <person name="Lin S.-J."/>
            <person name="Lin Y.-C."/>
            <person name="Wu S.-W."/>
            <person name="Yu C.-Y."/>
            <person name="Yu S.-W."/>
            <person name="Wu H.-P."/>
            <person name="Shaw J.-F."/>
        </authorList>
    </citation>
    <scope>NUCLEOTIDE SEQUENCE</scope>
</reference>
<dbReference type="EMBL" id="AC109595">
    <property type="protein sequence ID" value="AAV24768.1"/>
    <property type="molecule type" value="Genomic_DNA"/>
</dbReference>
<proteinExistence type="predicted"/>
<reference evidence="2" key="3">
    <citation type="journal article" date="2006" name="Nucleic Acids Res.">
        <title>The Rice Annotation Project Database (RAP-DB): hub for Oryza sativa ssp. japonica genome information.</title>
        <authorList>
            <person name="Ohyanagi H."/>
            <person name="Tanaka T."/>
            <person name="Sakai H."/>
            <person name="Shigemoto Y."/>
            <person name="Yamaguchi K."/>
            <person name="Habara T."/>
            <person name="Fujii Y."/>
            <person name="Antonio B.A."/>
            <person name="Nagamura Y."/>
            <person name="Imanishi T."/>
            <person name="Ikeo K."/>
            <person name="Itoh T."/>
            <person name="Gojobori T."/>
            <person name="Sasaki T."/>
        </authorList>
    </citation>
    <scope>NUCLEOTIDE SEQUENCE</scope>
</reference>
<gene>
    <name evidence="2" type="ordered locus">Os05g0422900</name>
    <name evidence="1" type="ORF">OJ1212_B02.3</name>
</gene>
<reference evidence="2" key="7">
    <citation type="submission" date="2012-08" db="EMBL/GenBank/DDBJ databases">
        <title>Oryza sativa nipponbare(GA3) genomic DNA, chromosome 5.</title>
        <authorList>
            <consortium name="IRGSP(International Rice Genome Sequencing Project)"/>
        </authorList>
    </citation>
    <scope>NUCLEOTIDE SEQUENCE</scope>
</reference>
<reference evidence="3" key="6">
    <citation type="journal article" date="2008" name="Nucleic Acids Res.">
        <title>The rice annotation project database (RAP-DB): 2008 update.</title>
        <authorList>
            <consortium name="The rice annotation project (RAP)"/>
        </authorList>
    </citation>
    <scope>GENOME REANNOTATION</scope>
    <source>
        <strain evidence="3">cv. Nipponbare</strain>
    </source>
</reference>
<organism evidence="1 3">
    <name type="scientific">Oryza sativa subsp. japonica</name>
    <name type="common">Rice</name>
    <dbReference type="NCBI Taxonomy" id="39947"/>
    <lineage>
        <taxon>Eukaryota</taxon>
        <taxon>Viridiplantae</taxon>
        <taxon>Streptophyta</taxon>
        <taxon>Embryophyta</taxon>
        <taxon>Tracheophyta</taxon>
        <taxon>Spermatophyta</taxon>
        <taxon>Magnoliopsida</taxon>
        <taxon>Liliopsida</taxon>
        <taxon>Poales</taxon>
        <taxon>Poaceae</taxon>
        <taxon>BOP clade</taxon>
        <taxon>Oryzoideae</taxon>
        <taxon>Oryzeae</taxon>
        <taxon>Oryzinae</taxon>
        <taxon>Oryza</taxon>
        <taxon>Oryza sativa</taxon>
    </lineage>
</organism>
<evidence type="ECO:0000313" key="3">
    <source>
        <dbReference type="Proteomes" id="UP000000763"/>
    </source>
</evidence>
<protein>
    <submittedName>
        <fullName evidence="2">Os05g0422900 protein</fullName>
    </submittedName>
</protein>